<evidence type="ECO:0000313" key="3">
    <source>
        <dbReference type="Proteomes" id="UP000681356"/>
    </source>
</evidence>
<evidence type="ECO:0000313" key="2">
    <source>
        <dbReference type="EMBL" id="MBS0126872.1"/>
    </source>
</evidence>
<dbReference type="AlphaFoldDB" id="A0A8J8B9T9"/>
<dbReference type="Proteomes" id="UP000681356">
    <property type="component" value="Unassembled WGS sequence"/>
</dbReference>
<dbReference type="RefSeq" id="WP_212538831.1">
    <property type="nucleotide sequence ID" value="NZ_JAGTUU010000015.1"/>
</dbReference>
<name>A0A8J8B9T9_9RHOB</name>
<accession>A0A8J8B9T9</accession>
<proteinExistence type="predicted"/>
<organism evidence="2 3">
    <name type="scientific">Thetidibacter halocola</name>
    <dbReference type="NCBI Taxonomy" id="2827239"/>
    <lineage>
        <taxon>Bacteria</taxon>
        <taxon>Pseudomonadati</taxon>
        <taxon>Pseudomonadota</taxon>
        <taxon>Alphaproteobacteria</taxon>
        <taxon>Rhodobacterales</taxon>
        <taxon>Roseobacteraceae</taxon>
        <taxon>Thetidibacter</taxon>
    </lineage>
</organism>
<feature type="region of interest" description="Disordered" evidence="1">
    <location>
        <begin position="47"/>
        <end position="79"/>
    </location>
</feature>
<dbReference type="EMBL" id="JAGTUU010000015">
    <property type="protein sequence ID" value="MBS0126872.1"/>
    <property type="molecule type" value="Genomic_DNA"/>
</dbReference>
<gene>
    <name evidence="2" type="ORF">KB874_22615</name>
</gene>
<keyword evidence="3" id="KW-1185">Reference proteome</keyword>
<protein>
    <submittedName>
        <fullName evidence="2">Uncharacterized protein</fullName>
    </submittedName>
</protein>
<reference evidence="2" key="1">
    <citation type="submission" date="2021-04" db="EMBL/GenBank/DDBJ databases">
        <authorList>
            <person name="Yoon J."/>
        </authorList>
    </citation>
    <scope>NUCLEOTIDE SEQUENCE</scope>
    <source>
        <strain evidence="2">KMU-90</strain>
    </source>
</reference>
<sequence length="79" mass="8322">MDAIVEISGDRHDKVTLNGVSPDGAGARAFRCKDFLDGNHLMLNPEALPARWNPADEGDPNDPSTNPAASPERPGVGCP</sequence>
<evidence type="ECO:0000256" key="1">
    <source>
        <dbReference type="SAM" id="MobiDB-lite"/>
    </source>
</evidence>
<comment type="caution">
    <text evidence="2">The sequence shown here is derived from an EMBL/GenBank/DDBJ whole genome shotgun (WGS) entry which is preliminary data.</text>
</comment>